<keyword evidence="5 13" id="KW-0949">S-adenosyl-L-methionine</keyword>
<keyword evidence="2 14" id="KW-0698">rRNA processing</keyword>
<feature type="region of interest" description="Disordered" evidence="15">
    <location>
        <begin position="195"/>
        <end position="217"/>
    </location>
</feature>
<dbReference type="GO" id="GO:0034246">
    <property type="term" value="F:mitochondrial transcription factor activity"/>
    <property type="evidence" value="ECO:0007669"/>
    <property type="project" value="Ensembl"/>
</dbReference>
<sequence>MAADVLSRSLLGSPVAPVEETPLAFPPRLPLRTPRGWPAGGWPPATAEHRALAAREEAQSADNHRVRVRTPTGWSVALLNGPLTILGRLSRGGSGSEGEKPRAPLFACAGCSVYFRLTWPGRQETFHVGYRAWGSLKLRHLVVFGAGLRDKDMWIPVAGLPLRLRLSALAGAGRFCILGSGAAMRKHLPARNRRGLADSSPQLLPEPDFRNPPRKASRSSLDFKRYVTDRRLATTLAQIVCGKPNRPPHLLLECNPGPGILTEALLEAGATVVALESDKTFIPHLESLGKNLDGKLRVIHCDFFRIDPRSGGAIKPPAMSSEGLFKNLGVEEVPWTAGVPLKVFGMFPSKSEKRALWKLAYDLYSCSSIYKFGRIEINMFIGEKEFQKLMADPRNPGLYYVLSVVWQVACEIKVLHMEPWSSFDVYTRSGRLENTKRKEVLELLQQNLYLIQMTPRRNLFANSLTPMNYNIFFHLLKHCFGKRSATVIDHLRSLTPLDAVDILMQIGKKEDEKVVNMYPEDFKRLFETIESSEDCTYKWLYDDTLEDI</sequence>
<dbReference type="PANTHER" id="PTHR11727">
    <property type="entry name" value="DIMETHYLADENOSINE TRANSFERASE"/>
    <property type="match status" value="1"/>
</dbReference>
<feature type="binding site" evidence="13">
    <location>
        <position position="227"/>
    </location>
    <ligand>
        <name>S-adenosyl-L-methionine</name>
        <dbReference type="ChEBI" id="CHEBI:59789"/>
    </ligand>
</feature>
<organism evidence="17 18">
    <name type="scientific">Macaca fascicularis</name>
    <name type="common">Crab-eating macaque</name>
    <name type="synonym">Cynomolgus monkey</name>
    <dbReference type="NCBI Taxonomy" id="9541"/>
    <lineage>
        <taxon>Eukaryota</taxon>
        <taxon>Metazoa</taxon>
        <taxon>Chordata</taxon>
        <taxon>Craniata</taxon>
        <taxon>Vertebrata</taxon>
        <taxon>Euteleostomi</taxon>
        <taxon>Mammalia</taxon>
        <taxon>Eutheria</taxon>
        <taxon>Euarchontoglires</taxon>
        <taxon>Primates</taxon>
        <taxon>Haplorrhini</taxon>
        <taxon>Catarrhini</taxon>
        <taxon>Cercopithecidae</taxon>
        <taxon>Cercopithecinae</taxon>
        <taxon>Macaca</taxon>
    </lineage>
</organism>
<evidence type="ECO:0000256" key="5">
    <source>
        <dbReference type="ARBA" id="ARBA00022691"/>
    </source>
</evidence>
<dbReference type="Bgee" id="ENSMFAG00000000959">
    <property type="expression patterns" value="Expressed in liver and 13 other cell types or tissues"/>
</dbReference>
<evidence type="ECO:0000256" key="6">
    <source>
        <dbReference type="ARBA" id="ARBA00022884"/>
    </source>
</evidence>
<evidence type="ECO:0000313" key="18">
    <source>
        <dbReference type="Proteomes" id="UP000233100"/>
    </source>
</evidence>
<dbReference type="GO" id="GO:0000179">
    <property type="term" value="F:rRNA (adenine-N6,N6-)-dimethyltransferase activity"/>
    <property type="evidence" value="ECO:0007669"/>
    <property type="project" value="UniProtKB-UniRule"/>
</dbReference>
<dbReference type="GO" id="GO:0006391">
    <property type="term" value="P:transcription initiation at mitochondrial promoter"/>
    <property type="evidence" value="ECO:0007669"/>
    <property type="project" value="Ensembl"/>
</dbReference>
<feature type="compositionally biased region" description="Low complexity" evidence="15">
    <location>
        <begin position="32"/>
        <end position="45"/>
    </location>
</feature>
<comment type="subcellular location">
    <subcellularLocation>
        <location evidence="1">Mitochondrion</location>
    </subcellularLocation>
</comment>
<proteinExistence type="inferred from homology"/>
<dbReference type="EC" id="2.1.1.-" evidence="14"/>
<comment type="caution">
    <text evidence="13">Lacks conserved residue(s) required for the propagation of feature annotation.</text>
</comment>
<feature type="binding site" evidence="13">
    <location>
        <position position="302"/>
    </location>
    <ligand>
        <name>S-adenosyl-L-methionine</name>
        <dbReference type="ChEBI" id="CHEBI:59789"/>
    </ligand>
</feature>
<evidence type="ECO:0000313" key="17">
    <source>
        <dbReference type="Ensembl" id="ENSMFAP00000009154.2"/>
    </source>
</evidence>
<feature type="binding site" evidence="13">
    <location>
        <position position="276"/>
    </location>
    <ligand>
        <name>S-adenosyl-L-methionine</name>
        <dbReference type="ChEBI" id="CHEBI:59789"/>
    </ligand>
</feature>
<dbReference type="Proteomes" id="UP000233100">
    <property type="component" value="Chromosome 1"/>
</dbReference>
<evidence type="ECO:0000256" key="4">
    <source>
        <dbReference type="ARBA" id="ARBA00022679"/>
    </source>
</evidence>
<evidence type="ECO:0000259" key="16">
    <source>
        <dbReference type="SMART" id="SM00650"/>
    </source>
</evidence>
<evidence type="ECO:0000256" key="12">
    <source>
        <dbReference type="ARBA" id="ARBA00062295"/>
    </source>
</evidence>
<reference evidence="17 18" key="1">
    <citation type="submission" date="2013-03" db="EMBL/GenBank/DDBJ databases">
        <authorList>
            <person name="Warren W."/>
            <person name="Wilson R.K."/>
        </authorList>
    </citation>
    <scope>NUCLEOTIDE SEQUENCE</scope>
</reference>
<dbReference type="AlphaFoldDB" id="A0A2K5U9W3"/>
<accession>A0A2K5U9W3</accession>
<keyword evidence="8" id="KW-0805">Transcription regulation</keyword>
<keyword evidence="18" id="KW-1185">Reference proteome</keyword>
<dbReference type="PANTHER" id="PTHR11727:SF13">
    <property type="entry name" value="DIMETHYLADENOSINE TRANSFERASE 2, MITOCHONDRIAL"/>
    <property type="match status" value="1"/>
</dbReference>
<dbReference type="VEuPathDB" id="HostDB:ENSMFAG00000000959"/>
<keyword evidence="3 13" id="KW-0489">Methyltransferase</keyword>
<comment type="similarity">
    <text evidence="13 14">Belongs to the class I-like SAM-binding methyltransferase superfamily. rRNA adenine N(6)-methyltransferase family.</text>
</comment>
<evidence type="ECO:0000256" key="8">
    <source>
        <dbReference type="ARBA" id="ARBA00023015"/>
    </source>
</evidence>
<protein>
    <recommendedName>
        <fullName evidence="14">rRNA adenine N(6)-methyltransferase</fullName>
        <ecNumber evidence="14">2.1.1.-</ecNumber>
    </recommendedName>
</protein>
<evidence type="ECO:0000256" key="14">
    <source>
        <dbReference type="RuleBase" id="RU362106"/>
    </source>
</evidence>
<dbReference type="STRING" id="9541.ENSMFAP00000009154"/>
<dbReference type="InterPro" id="IPR001737">
    <property type="entry name" value="KsgA/Erm"/>
</dbReference>
<reference evidence="17" key="2">
    <citation type="submission" date="2025-08" db="UniProtKB">
        <authorList>
            <consortium name="Ensembl"/>
        </authorList>
    </citation>
    <scope>IDENTIFICATION</scope>
</reference>
<dbReference type="GO" id="GO:0042645">
    <property type="term" value="C:mitochondrial nucleoid"/>
    <property type="evidence" value="ECO:0007669"/>
    <property type="project" value="Ensembl"/>
</dbReference>
<dbReference type="Pfam" id="PF00398">
    <property type="entry name" value="RrnaAD"/>
    <property type="match status" value="1"/>
</dbReference>
<evidence type="ECO:0000256" key="7">
    <source>
        <dbReference type="ARBA" id="ARBA00022946"/>
    </source>
</evidence>
<dbReference type="GO" id="GO:0008988">
    <property type="term" value="F:rRNA (adenine-N6-)-methyltransferase activity"/>
    <property type="evidence" value="ECO:0007669"/>
    <property type="project" value="RHEA"/>
</dbReference>
<dbReference type="Ensembl" id="ENSMFAT00000020892.2">
    <property type="protein sequence ID" value="ENSMFAP00000009154.2"/>
    <property type="gene ID" value="ENSMFAG00000000959.2"/>
</dbReference>
<evidence type="ECO:0000256" key="11">
    <source>
        <dbReference type="ARBA" id="ARBA00052995"/>
    </source>
</evidence>
<evidence type="ECO:0000256" key="2">
    <source>
        <dbReference type="ARBA" id="ARBA00022552"/>
    </source>
</evidence>
<feature type="region of interest" description="Disordered" evidence="15">
    <location>
        <begin position="22"/>
        <end position="45"/>
    </location>
</feature>
<comment type="subunit">
    <text evidence="12">Homodimer. Component of the mitochondrial transcription initiation complex, composed at least of TFB2M, TFAM and POLRMT. In this complex TFAM recruits POLRMT to the promoter whereas TFB2M induces structural changes in POLRMT to enable promoter opening and trapping of the DNA non-template strand. Interacts with mitochondrial RNA polymerase POLRMT. Interacts with TFAM.</text>
</comment>
<dbReference type="SUPFAM" id="SSF53335">
    <property type="entry name" value="S-adenosyl-L-methionine-dependent methyltransferases"/>
    <property type="match status" value="1"/>
</dbReference>
<evidence type="ECO:0000256" key="10">
    <source>
        <dbReference type="ARBA" id="ARBA00023163"/>
    </source>
</evidence>
<keyword evidence="6 13" id="KW-0694">RNA-binding</keyword>
<evidence type="ECO:0000256" key="3">
    <source>
        <dbReference type="ARBA" id="ARBA00022603"/>
    </source>
</evidence>
<dbReference type="InterPro" id="IPR020598">
    <property type="entry name" value="rRNA_Ade_methylase_Trfase_N"/>
</dbReference>
<name>A0A2K5U9W3_MACFA</name>
<reference evidence="17" key="3">
    <citation type="submission" date="2025-09" db="UniProtKB">
        <authorList>
            <consortium name="Ensembl"/>
        </authorList>
    </citation>
    <scope>IDENTIFICATION</scope>
</reference>
<evidence type="ECO:0000256" key="15">
    <source>
        <dbReference type="SAM" id="MobiDB-lite"/>
    </source>
</evidence>
<dbReference type="GeneTree" id="ENSGT00950000183142"/>
<keyword evidence="9" id="KW-0496">Mitochondrion</keyword>
<dbReference type="SMART" id="SM00650">
    <property type="entry name" value="rADc"/>
    <property type="match status" value="1"/>
</dbReference>
<keyword evidence="10" id="KW-0804">Transcription</keyword>
<dbReference type="PROSITE" id="PS51689">
    <property type="entry name" value="SAM_RNA_A_N6_MT"/>
    <property type="match status" value="1"/>
</dbReference>
<comment type="catalytic activity">
    <reaction evidence="11">
        <text>adenosine in rRNA + S-adenosyl-L-methionine = N(6)-methyladenosine in rRNA + S-adenosyl-L-homocysteine + H(+)</text>
        <dbReference type="Rhea" id="RHEA:58728"/>
        <dbReference type="Rhea" id="RHEA-COMP:15198"/>
        <dbReference type="Rhea" id="RHEA-COMP:15199"/>
        <dbReference type="ChEBI" id="CHEBI:15378"/>
        <dbReference type="ChEBI" id="CHEBI:57856"/>
        <dbReference type="ChEBI" id="CHEBI:59789"/>
        <dbReference type="ChEBI" id="CHEBI:74411"/>
        <dbReference type="ChEBI" id="CHEBI:74449"/>
    </reaction>
</comment>
<gene>
    <name evidence="17" type="primary">TFB2M</name>
</gene>
<feature type="domain" description="Ribosomal RNA adenine methylase transferase N-terminal" evidence="16">
    <location>
        <begin position="235"/>
        <end position="436"/>
    </location>
</feature>
<evidence type="ECO:0000256" key="13">
    <source>
        <dbReference type="PROSITE-ProRule" id="PRU01026"/>
    </source>
</evidence>
<dbReference type="InterPro" id="IPR029063">
    <property type="entry name" value="SAM-dependent_MTases_sf"/>
</dbReference>
<keyword evidence="4 13" id="KW-0808">Transferase</keyword>
<evidence type="ECO:0000256" key="1">
    <source>
        <dbReference type="ARBA" id="ARBA00004173"/>
    </source>
</evidence>
<keyword evidence="7" id="KW-0809">Transit peptide</keyword>
<dbReference type="Gene3D" id="3.40.50.150">
    <property type="entry name" value="Vaccinia Virus protein VP39"/>
    <property type="match status" value="1"/>
</dbReference>
<dbReference type="GO" id="GO:0003723">
    <property type="term" value="F:RNA binding"/>
    <property type="evidence" value="ECO:0007669"/>
    <property type="project" value="UniProtKB-UniRule"/>
</dbReference>
<evidence type="ECO:0000256" key="9">
    <source>
        <dbReference type="ARBA" id="ARBA00023128"/>
    </source>
</evidence>
<dbReference type="FunFam" id="3.40.50.150:FF:000209">
    <property type="entry name" value="rRNA adenine N(6)-methyltransferase"/>
    <property type="match status" value="1"/>
</dbReference>